<feature type="transmembrane region" description="Helical" evidence="5">
    <location>
        <begin position="306"/>
        <end position="325"/>
    </location>
</feature>
<keyword evidence="8" id="KW-1185">Reference proteome</keyword>
<feature type="domain" description="Major facilitator superfamily (MFS) profile" evidence="6">
    <location>
        <begin position="20"/>
        <end position="421"/>
    </location>
</feature>
<feature type="transmembrane region" description="Helical" evidence="5">
    <location>
        <begin position="17"/>
        <end position="35"/>
    </location>
</feature>
<feature type="transmembrane region" description="Helical" evidence="5">
    <location>
        <begin position="241"/>
        <end position="265"/>
    </location>
</feature>
<evidence type="ECO:0000313" key="7">
    <source>
        <dbReference type="EMBL" id="NHN84217.1"/>
    </source>
</evidence>
<keyword evidence="3 5" id="KW-0472">Membrane</keyword>
<feature type="transmembrane region" description="Helical" evidence="5">
    <location>
        <begin position="277"/>
        <end position="299"/>
    </location>
</feature>
<dbReference type="InterPro" id="IPR036259">
    <property type="entry name" value="MFS_trans_sf"/>
</dbReference>
<dbReference type="InterPro" id="IPR050327">
    <property type="entry name" value="Proton-linked_MCT"/>
</dbReference>
<evidence type="ECO:0000313" key="8">
    <source>
        <dbReference type="Proteomes" id="UP000635278"/>
    </source>
</evidence>
<feature type="transmembrane region" description="Helical" evidence="5">
    <location>
        <begin position="363"/>
        <end position="386"/>
    </location>
</feature>
<evidence type="ECO:0000259" key="6">
    <source>
        <dbReference type="PROSITE" id="PS50850"/>
    </source>
</evidence>
<name>A0ABX0JQD4_9PROT</name>
<feature type="transmembrane region" description="Helical" evidence="5">
    <location>
        <begin position="398"/>
        <end position="417"/>
    </location>
</feature>
<dbReference type="InterPro" id="IPR011701">
    <property type="entry name" value="MFS"/>
</dbReference>
<dbReference type="Proteomes" id="UP000635278">
    <property type="component" value="Unassembled WGS sequence"/>
</dbReference>
<organism evidence="7 8">
    <name type="scientific">Acetobacter musti</name>
    <dbReference type="NCBI Taxonomy" id="864732"/>
    <lineage>
        <taxon>Bacteria</taxon>
        <taxon>Pseudomonadati</taxon>
        <taxon>Pseudomonadota</taxon>
        <taxon>Alphaproteobacteria</taxon>
        <taxon>Acetobacterales</taxon>
        <taxon>Acetobacteraceae</taxon>
        <taxon>Acetobacter</taxon>
    </lineage>
</organism>
<protein>
    <submittedName>
        <fullName evidence="7">MFS transporter</fullName>
    </submittedName>
</protein>
<keyword evidence="2 5" id="KW-1133">Transmembrane helix</keyword>
<dbReference type="EMBL" id="WOTB01000006">
    <property type="protein sequence ID" value="NHN84217.1"/>
    <property type="molecule type" value="Genomic_DNA"/>
</dbReference>
<gene>
    <name evidence="7" type="ORF">GOB93_06105</name>
</gene>
<feature type="transmembrane region" description="Helical" evidence="5">
    <location>
        <begin position="331"/>
        <end position="351"/>
    </location>
</feature>
<dbReference type="SUPFAM" id="SSF103473">
    <property type="entry name" value="MFS general substrate transporter"/>
    <property type="match status" value="1"/>
</dbReference>
<evidence type="ECO:0000256" key="2">
    <source>
        <dbReference type="ARBA" id="ARBA00022989"/>
    </source>
</evidence>
<dbReference type="CDD" id="cd17355">
    <property type="entry name" value="MFS_YcxA_like"/>
    <property type="match status" value="1"/>
</dbReference>
<proteinExistence type="predicted"/>
<evidence type="ECO:0000256" key="4">
    <source>
        <dbReference type="SAM" id="MobiDB-lite"/>
    </source>
</evidence>
<keyword evidence="1 5" id="KW-0812">Transmembrane</keyword>
<reference evidence="7 8" key="1">
    <citation type="journal article" date="2020" name="Int. J. Syst. Evol. Microbiol.">
        <title>Novel acetic acid bacteria from cider fermentations: Acetobacter conturbans sp. nov. and Acetobacter fallax sp. nov.</title>
        <authorList>
            <person name="Sombolestani A.S."/>
            <person name="Cleenwerck I."/>
            <person name="Cnockaert M."/>
            <person name="Borremans W."/>
            <person name="Wieme A.D."/>
            <person name="De Vuyst L."/>
            <person name="Vandamme P."/>
        </authorList>
    </citation>
    <scope>NUCLEOTIDE SEQUENCE [LARGE SCALE GENOMIC DNA]</scope>
    <source>
        <strain evidence="7 8">LMG 30640</strain>
    </source>
</reference>
<evidence type="ECO:0000256" key="1">
    <source>
        <dbReference type="ARBA" id="ARBA00022692"/>
    </source>
</evidence>
<evidence type="ECO:0000256" key="5">
    <source>
        <dbReference type="SAM" id="Phobius"/>
    </source>
</evidence>
<feature type="transmembrane region" description="Helical" evidence="5">
    <location>
        <begin position="88"/>
        <end position="106"/>
    </location>
</feature>
<dbReference type="InterPro" id="IPR020846">
    <property type="entry name" value="MFS_dom"/>
</dbReference>
<feature type="compositionally biased region" description="Polar residues" evidence="4">
    <location>
        <begin position="426"/>
        <end position="440"/>
    </location>
</feature>
<evidence type="ECO:0000256" key="3">
    <source>
        <dbReference type="ARBA" id="ARBA00023136"/>
    </source>
</evidence>
<dbReference type="PANTHER" id="PTHR11360:SF284">
    <property type="entry name" value="EG:103B4.3 PROTEIN-RELATED"/>
    <property type="match status" value="1"/>
</dbReference>
<sequence>MNTYFTPSDRQPQRPHVFALVVAVTFLSLLVSAGVRATPGVLMMPLQDALGWSRAGISATAAIGIFLYGFVGPFSAALMQAAGIRRTLTGALLLIGISTGLSLGMTRPWQFLLTWGIFSGLGTGAVAMVLGATVVNRWFVARRGTVMGLLAASTATGSLLFLPALAALAHHYGWRAPVIAVSAACLLMAPLVAWLLPEHPADRGLLPHGAPDDYEPPARSARNPLHDAIAALTTALRKRDFWFLFLTFFVCGFTTNGLIGTHFIAICADHGIGEVPAAGYLAMMGLFDLFGTTASGWLTDRLDARWLLFSYYGLRGLSLIALPFIDFSPESLMIFGVFYGLDWIATVPPTLRLANHAFGDRAAPIVFGWIVFGHQIGAACAASLAGLLRQEQGSYQDMLVLAGCAGLIAALMALSIGRGPHPGATPRSTTSQHPAQTEPA</sequence>
<dbReference type="PROSITE" id="PS50850">
    <property type="entry name" value="MFS"/>
    <property type="match status" value="1"/>
</dbReference>
<comment type="caution">
    <text evidence="7">The sequence shown here is derived from an EMBL/GenBank/DDBJ whole genome shotgun (WGS) entry which is preliminary data.</text>
</comment>
<feature type="transmembrane region" description="Helical" evidence="5">
    <location>
        <begin position="174"/>
        <end position="196"/>
    </location>
</feature>
<feature type="region of interest" description="Disordered" evidence="4">
    <location>
        <begin position="421"/>
        <end position="440"/>
    </location>
</feature>
<feature type="transmembrane region" description="Helical" evidence="5">
    <location>
        <begin position="55"/>
        <end position="76"/>
    </location>
</feature>
<dbReference type="Gene3D" id="1.20.1250.20">
    <property type="entry name" value="MFS general substrate transporter like domains"/>
    <property type="match status" value="2"/>
</dbReference>
<feature type="transmembrane region" description="Helical" evidence="5">
    <location>
        <begin position="112"/>
        <end position="135"/>
    </location>
</feature>
<accession>A0ABX0JQD4</accession>
<feature type="transmembrane region" description="Helical" evidence="5">
    <location>
        <begin position="147"/>
        <end position="168"/>
    </location>
</feature>
<dbReference type="PANTHER" id="PTHR11360">
    <property type="entry name" value="MONOCARBOXYLATE TRANSPORTER"/>
    <property type="match status" value="1"/>
</dbReference>
<dbReference type="Pfam" id="PF07690">
    <property type="entry name" value="MFS_1"/>
    <property type="match status" value="1"/>
</dbReference>